<feature type="binding site" evidence="3">
    <location>
        <begin position="9"/>
        <end position="14"/>
    </location>
    <ligand>
        <name>substrate</name>
    </ligand>
</feature>
<keyword evidence="6" id="KW-1185">Reference proteome</keyword>
<dbReference type="GO" id="GO:0003839">
    <property type="term" value="F:gamma-glutamylcyclotransferase activity"/>
    <property type="evidence" value="ECO:0007669"/>
    <property type="project" value="InterPro"/>
</dbReference>
<evidence type="ECO:0000313" key="6">
    <source>
        <dbReference type="Proteomes" id="UP000002217"/>
    </source>
</evidence>
<dbReference type="HOGENOM" id="CLU_048475_5_0_9"/>
<dbReference type="InterPro" id="IPR036568">
    <property type="entry name" value="GGCT-like_sf"/>
</dbReference>
<dbReference type="EMBL" id="CP001720">
    <property type="protein sequence ID" value="ACV64604.1"/>
    <property type="molecule type" value="Genomic_DNA"/>
</dbReference>
<dbReference type="PANTHER" id="PTHR12935:SF0">
    <property type="entry name" value="GAMMA-GLUTAMYLCYCLOTRANSFERASE"/>
    <property type="match status" value="1"/>
</dbReference>
<evidence type="ECO:0000256" key="3">
    <source>
        <dbReference type="PIRSR" id="PIRSR617939-2"/>
    </source>
</evidence>
<dbReference type="Gene3D" id="3.10.490.10">
    <property type="entry name" value="Gamma-glutamyl cyclotransferase-like"/>
    <property type="match status" value="1"/>
</dbReference>
<feature type="active site" description="Proton acceptor" evidence="2">
    <location>
        <position position="82"/>
    </location>
</feature>
<name>C8VXX5_DESAS</name>
<reference evidence="5 6" key="1">
    <citation type="journal article" date="2009" name="Stand. Genomic Sci.">
        <title>Complete genome sequence of Desulfotomaculum acetoxidans type strain (5575).</title>
        <authorList>
            <person name="Spring S."/>
            <person name="Lapidus A."/>
            <person name="Schroder M."/>
            <person name="Gleim D."/>
            <person name="Sims D."/>
            <person name="Meincke L."/>
            <person name="Glavina Del Rio T."/>
            <person name="Tice H."/>
            <person name="Copeland A."/>
            <person name="Cheng J.F."/>
            <person name="Lucas S."/>
            <person name="Chen F."/>
            <person name="Nolan M."/>
            <person name="Bruce D."/>
            <person name="Goodwin L."/>
            <person name="Pitluck S."/>
            <person name="Ivanova N."/>
            <person name="Mavromatis K."/>
            <person name="Mikhailova N."/>
            <person name="Pati A."/>
            <person name="Chen A."/>
            <person name="Palaniappan K."/>
            <person name="Land M."/>
            <person name="Hauser L."/>
            <person name="Chang Y.J."/>
            <person name="Jeffries C.D."/>
            <person name="Chain P."/>
            <person name="Saunders E."/>
            <person name="Brettin T."/>
            <person name="Detter J.C."/>
            <person name="Goker M."/>
            <person name="Bristow J."/>
            <person name="Eisen J.A."/>
            <person name="Markowitz V."/>
            <person name="Hugenholtz P."/>
            <person name="Kyrpides N.C."/>
            <person name="Klenk H.P."/>
            <person name="Han C."/>
        </authorList>
    </citation>
    <scope>NUCLEOTIDE SEQUENCE [LARGE SCALE GENOMIC DNA]</scope>
    <source>
        <strain evidence="6">ATCC 49208 / DSM 771 / VKM B-1644</strain>
    </source>
</reference>
<dbReference type="PANTHER" id="PTHR12935">
    <property type="entry name" value="GAMMA-GLUTAMYLCYCLOTRANSFERASE"/>
    <property type="match status" value="1"/>
</dbReference>
<protein>
    <submittedName>
        <fullName evidence="5">AIG2 family protein</fullName>
    </submittedName>
</protein>
<accession>C8VXX5</accession>
<dbReference type="AlphaFoldDB" id="C8VXX5"/>
<dbReference type="InterPro" id="IPR017939">
    <property type="entry name" value="G-Glutamylcylcotransferase"/>
</dbReference>
<dbReference type="KEGG" id="dae:Dtox_3911"/>
<dbReference type="Pfam" id="PF06094">
    <property type="entry name" value="GGACT"/>
    <property type="match status" value="1"/>
</dbReference>
<evidence type="ECO:0000259" key="4">
    <source>
        <dbReference type="Pfam" id="PF06094"/>
    </source>
</evidence>
<dbReference type="RefSeq" id="WP_015759281.1">
    <property type="nucleotide sequence ID" value="NC_013216.1"/>
</dbReference>
<evidence type="ECO:0000313" key="5">
    <source>
        <dbReference type="EMBL" id="ACV64604.1"/>
    </source>
</evidence>
<sequence>MKRLLQLYYFAYGSNLHKEQMQNRCPDSIPIAKATLADYELTFKGNWRGNGVADIQPKDGDSVTGAIYKVSKFDRESLDRYEGYPRLYNRHVIEVVREDTGEIVKAFVYRMLDHYMLTPPGEAYFSIIADGYSDWGIDIKNLETANFKLNLV</sequence>
<dbReference type="InterPro" id="IPR013024">
    <property type="entry name" value="GGCT-like"/>
</dbReference>
<organism evidence="5 6">
    <name type="scientific">Desulfofarcimen acetoxidans (strain ATCC 49208 / DSM 771 / KCTC 5769 / VKM B-1644 / 5575)</name>
    <name type="common">Desulfotomaculum acetoxidans</name>
    <dbReference type="NCBI Taxonomy" id="485916"/>
    <lineage>
        <taxon>Bacteria</taxon>
        <taxon>Bacillati</taxon>
        <taxon>Bacillota</taxon>
        <taxon>Clostridia</taxon>
        <taxon>Eubacteriales</taxon>
        <taxon>Peptococcaceae</taxon>
        <taxon>Desulfofarcimen</taxon>
    </lineage>
</organism>
<evidence type="ECO:0000256" key="1">
    <source>
        <dbReference type="ARBA" id="ARBA00023239"/>
    </source>
</evidence>
<evidence type="ECO:0000256" key="2">
    <source>
        <dbReference type="PIRSR" id="PIRSR617939-1"/>
    </source>
</evidence>
<gene>
    <name evidence="5" type="ordered locus">Dtox_3911</name>
</gene>
<dbReference type="OrthoDB" id="158990at2"/>
<proteinExistence type="predicted"/>
<dbReference type="SUPFAM" id="SSF110857">
    <property type="entry name" value="Gamma-glutamyl cyclotransferase-like"/>
    <property type="match status" value="1"/>
</dbReference>
<dbReference type="STRING" id="485916.Dtox_3911"/>
<feature type="domain" description="Gamma-glutamylcyclotransferase AIG2-like" evidence="4">
    <location>
        <begin position="9"/>
        <end position="113"/>
    </location>
</feature>
<keyword evidence="1" id="KW-0456">Lyase</keyword>
<dbReference type="Proteomes" id="UP000002217">
    <property type="component" value="Chromosome"/>
</dbReference>
<dbReference type="CDD" id="cd06661">
    <property type="entry name" value="GGCT_like"/>
    <property type="match status" value="1"/>
</dbReference>
<dbReference type="eggNOG" id="COG2105">
    <property type="taxonomic scope" value="Bacteria"/>
</dbReference>
<feature type="binding site" evidence="3">
    <location>
        <position position="124"/>
    </location>
    <ligand>
        <name>substrate</name>
    </ligand>
</feature>
<dbReference type="InterPro" id="IPR009288">
    <property type="entry name" value="AIG2-like_dom"/>
</dbReference>